<dbReference type="EMBL" id="JAQQXP010000001">
    <property type="protein sequence ID" value="MDC8830619.1"/>
    <property type="molecule type" value="Genomic_DNA"/>
</dbReference>
<evidence type="ECO:0000313" key="12">
    <source>
        <dbReference type="Proteomes" id="UP001218788"/>
    </source>
</evidence>
<feature type="domain" description="O-acyltransferase WSD1-like N-terminal" evidence="9">
    <location>
        <begin position="5"/>
        <end position="266"/>
    </location>
</feature>
<comment type="pathway">
    <text evidence="1">Glycerolipid metabolism; triacylglycerol biosynthesis.</text>
</comment>
<evidence type="ECO:0000256" key="1">
    <source>
        <dbReference type="ARBA" id="ARBA00004771"/>
    </source>
</evidence>
<evidence type="ECO:0000256" key="6">
    <source>
        <dbReference type="ARBA" id="ARBA00022798"/>
    </source>
</evidence>
<proteinExistence type="inferred from homology"/>
<keyword evidence="5" id="KW-0808">Transferase</keyword>
<dbReference type="InterPro" id="IPR045034">
    <property type="entry name" value="O-acyltransferase_WSD1-like"/>
</dbReference>
<comment type="caution">
    <text evidence="11">The sequence shown here is derived from an EMBL/GenBank/DDBJ whole genome shotgun (WGS) entry which is preliminary data.</text>
</comment>
<dbReference type="EC" id="2.3.1.20" evidence="4"/>
<evidence type="ECO:0000256" key="7">
    <source>
        <dbReference type="ARBA" id="ARBA00023315"/>
    </source>
</evidence>
<protein>
    <recommendedName>
        <fullName evidence="4">diacylglycerol O-acyltransferase</fullName>
        <ecNumber evidence="4">2.3.1.20</ecNumber>
    </recommendedName>
</protein>
<organism evidence="11 12">
    <name type="scientific">Alteromonas gilva</name>
    <dbReference type="NCBI Taxonomy" id="2987522"/>
    <lineage>
        <taxon>Bacteria</taxon>
        <taxon>Pseudomonadati</taxon>
        <taxon>Pseudomonadota</taxon>
        <taxon>Gammaproteobacteria</taxon>
        <taxon>Alteromonadales</taxon>
        <taxon>Alteromonadaceae</taxon>
        <taxon>Alteromonas/Salinimonas group</taxon>
        <taxon>Alteromonas</taxon>
    </lineage>
</organism>
<dbReference type="Pfam" id="PF06974">
    <property type="entry name" value="WS_DGAT_C"/>
    <property type="match status" value="1"/>
</dbReference>
<comment type="catalytic activity">
    <reaction evidence="8">
        <text>an acyl-CoA + a 1,2-diacyl-sn-glycerol = a triacyl-sn-glycerol + CoA</text>
        <dbReference type="Rhea" id="RHEA:10868"/>
        <dbReference type="ChEBI" id="CHEBI:17815"/>
        <dbReference type="ChEBI" id="CHEBI:57287"/>
        <dbReference type="ChEBI" id="CHEBI:58342"/>
        <dbReference type="ChEBI" id="CHEBI:64615"/>
        <dbReference type="EC" id="2.3.1.20"/>
    </reaction>
</comment>
<feature type="domain" description="O-acyltransferase WSD1 C-terminal" evidence="10">
    <location>
        <begin position="307"/>
        <end position="452"/>
    </location>
</feature>
<evidence type="ECO:0000256" key="2">
    <source>
        <dbReference type="ARBA" id="ARBA00005189"/>
    </source>
</evidence>
<comment type="similarity">
    <text evidence="3">Belongs to the long-chain O-acyltransferase family.</text>
</comment>
<accession>A0ABT5L2G9</accession>
<evidence type="ECO:0000259" key="9">
    <source>
        <dbReference type="Pfam" id="PF03007"/>
    </source>
</evidence>
<sequence>MGQKLSFLDRSFWITETKANPKHVGCLQLLEMPEGSDPETYIKALHRDMQSFARASPPFNCRVKAFYIWPIGLQPVKHMHMDYHVQYHQVDVINERPALDDFVARMHETRLDPDKPLWQYHFLYSPGQRLFAIYARVHHLYGDGSTLVRWFQAGYQDAPQPDAFVPLWAVKRLRHRKRRQQFGRLKGYWLATKDAVLSAFDLAAIFIRLLLRLLRINRHYMPVPFTGTKTVLTGQVKPGRAVATFDLDFARIRKLARRTRASANEVLLTAIDIGMHRLLQDHGQLFTQALYTNMPINLRKPGEKTTGNRIAIVPVQLAHAESDPYLRLRQIIYHHRIVKHAAQRARPSAFSNYTIVIQACALVFEWLHISDWVKPIANVLVSNIPGPKRQKYFKDSKLLACYPISTMTPGGGVNVTIMTYNGTANVGLVCCNSKIKSLQPLAEYCREAFDMLEASIDDPTLSIDDIGEHTSELPLSIVSDH</sequence>
<reference evidence="11 12" key="1">
    <citation type="submission" date="2022-10" db="EMBL/GenBank/DDBJ databases">
        <title>Alteromonas sp. chi3 Genome sequencing.</title>
        <authorList>
            <person name="Park S."/>
        </authorList>
    </citation>
    <scope>NUCLEOTIDE SEQUENCE [LARGE SCALE GENOMIC DNA]</scope>
    <source>
        <strain evidence="12">chi3</strain>
    </source>
</reference>
<comment type="pathway">
    <text evidence="2">Lipid metabolism.</text>
</comment>
<dbReference type="PANTHER" id="PTHR31650">
    <property type="entry name" value="O-ACYLTRANSFERASE (WSD1-LIKE) FAMILY PROTEIN"/>
    <property type="match status" value="1"/>
</dbReference>
<dbReference type="PANTHER" id="PTHR31650:SF1">
    <property type="entry name" value="WAX ESTER SYNTHASE_DIACYLGLYCEROL ACYLTRANSFERASE 4-RELATED"/>
    <property type="match status" value="1"/>
</dbReference>
<dbReference type="Proteomes" id="UP001218788">
    <property type="component" value="Unassembled WGS sequence"/>
</dbReference>
<dbReference type="InterPro" id="IPR009721">
    <property type="entry name" value="O-acyltransferase_WSD1_C"/>
</dbReference>
<dbReference type="InterPro" id="IPR004255">
    <property type="entry name" value="O-acyltransferase_WSD1_N"/>
</dbReference>
<evidence type="ECO:0000256" key="4">
    <source>
        <dbReference type="ARBA" id="ARBA00013244"/>
    </source>
</evidence>
<evidence type="ECO:0000256" key="8">
    <source>
        <dbReference type="ARBA" id="ARBA00048109"/>
    </source>
</evidence>
<evidence type="ECO:0000259" key="10">
    <source>
        <dbReference type="Pfam" id="PF06974"/>
    </source>
</evidence>
<keyword evidence="7" id="KW-0012">Acyltransferase</keyword>
<keyword evidence="6" id="KW-0319">Glycerol metabolism</keyword>
<dbReference type="SUPFAM" id="SSF52777">
    <property type="entry name" value="CoA-dependent acyltransferases"/>
    <property type="match status" value="1"/>
</dbReference>
<evidence type="ECO:0000256" key="5">
    <source>
        <dbReference type="ARBA" id="ARBA00022679"/>
    </source>
</evidence>
<dbReference type="RefSeq" id="WP_273639540.1">
    <property type="nucleotide sequence ID" value="NZ_JAQQXP010000001.1"/>
</dbReference>
<evidence type="ECO:0000313" key="11">
    <source>
        <dbReference type="EMBL" id="MDC8830619.1"/>
    </source>
</evidence>
<dbReference type="Pfam" id="PF03007">
    <property type="entry name" value="WS_DGAT_cat"/>
    <property type="match status" value="1"/>
</dbReference>
<evidence type="ECO:0000256" key="3">
    <source>
        <dbReference type="ARBA" id="ARBA00009587"/>
    </source>
</evidence>
<name>A0ABT5L2G9_9ALTE</name>
<gene>
    <name evidence="11" type="ORF">OIK42_07580</name>
</gene>
<keyword evidence="12" id="KW-1185">Reference proteome</keyword>